<proteinExistence type="inferred from homology"/>
<evidence type="ECO:0000256" key="3">
    <source>
        <dbReference type="ARBA" id="ARBA00022833"/>
    </source>
</evidence>
<organism evidence="7 8">
    <name type="scientific">Hortaea werneckii</name>
    <name type="common">Black yeast</name>
    <name type="synonym">Cladosporium werneckii</name>
    <dbReference type="NCBI Taxonomy" id="91943"/>
    <lineage>
        <taxon>Eukaryota</taxon>
        <taxon>Fungi</taxon>
        <taxon>Dikarya</taxon>
        <taxon>Ascomycota</taxon>
        <taxon>Pezizomycotina</taxon>
        <taxon>Dothideomycetes</taxon>
        <taxon>Dothideomycetidae</taxon>
        <taxon>Mycosphaerellales</taxon>
        <taxon>Teratosphaeriaceae</taxon>
        <taxon>Hortaea</taxon>
    </lineage>
</organism>
<accession>A0A3M7CUL6</accession>
<dbReference type="Proteomes" id="UP000270230">
    <property type="component" value="Unassembled WGS sequence"/>
</dbReference>
<dbReference type="PANTHER" id="PTHR33337">
    <property type="entry name" value="GFA DOMAIN-CONTAINING PROTEIN"/>
    <property type="match status" value="1"/>
</dbReference>
<dbReference type="InterPro" id="IPR006913">
    <property type="entry name" value="CENP-V/GFA"/>
</dbReference>
<dbReference type="EMBL" id="QWIN01000242">
    <property type="protein sequence ID" value="RMY55620.1"/>
    <property type="molecule type" value="Genomic_DNA"/>
</dbReference>
<feature type="region of interest" description="Disordered" evidence="5">
    <location>
        <begin position="1"/>
        <end position="21"/>
    </location>
</feature>
<evidence type="ECO:0000256" key="1">
    <source>
        <dbReference type="ARBA" id="ARBA00005495"/>
    </source>
</evidence>
<gene>
    <name evidence="7" type="ORF">D0865_04078</name>
</gene>
<evidence type="ECO:0000313" key="7">
    <source>
        <dbReference type="EMBL" id="RMY55620.1"/>
    </source>
</evidence>
<reference evidence="7 8" key="1">
    <citation type="journal article" date="2018" name="BMC Genomics">
        <title>Genomic evidence for intraspecific hybridization in a clonal and extremely halotolerant yeast.</title>
        <authorList>
            <person name="Gostincar C."/>
            <person name="Stajich J.E."/>
            <person name="Zupancic J."/>
            <person name="Zalar P."/>
            <person name="Gunde-Cimerman N."/>
        </authorList>
    </citation>
    <scope>NUCLEOTIDE SEQUENCE [LARGE SCALE GENOMIC DNA]</scope>
    <source>
        <strain evidence="7 8">EXF-151</strain>
    </source>
</reference>
<evidence type="ECO:0000313" key="8">
    <source>
        <dbReference type="Proteomes" id="UP000270230"/>
    </source>
</evidence>
<dbReference type="OrthoDB" id="9985472at2759"/>
<evidence type="ECO:0000256" key="5">
    <source>
        <dbReference type="SAM" id="MobiDB-lite"/>
    </source>
</evidence>
<keyword evidence="2" id="KW-0479">Metal-binding</keyword>
<sequence>MPNQPTGDPKQHDTSKFSESLSGSCLCGSIIVTIHDKELFTRPRGHLCHCSNCRKVAGSYVASNLLIEAEKVTIDDKNGTLKCYEDKATLSGNPVYRFFCSTDGNPVKSETAAYPGKVVLKMGIMPRIPQPEMEGFGLHRHEWQGTHEGVQIYKIKWAGPEKELMSSSS</sequence>
<dbReference type="GO" id="GO:0016846">
    <property type="term" value="F:carbon-sulfur lyase activity"/>
    <property type="evidence" value="ECO:0007669"/>
    <property type="project" value="InterPro"/>
</dbReference>
<evidence type="ECO:0000256" key="2">
    <source>
        <dbReference type="ARBA" id="ARBA00022723"/>
    </source>
</evidence>
<dbReference type="Pfam" id="PF04828">
    <property type="entry name" value="GFA"/>
    <property type="match status" value="1"/>
</dbReference>
<comment type="similarity">
    <text evidence="1">Belongs to the Gfa family.</text>
</comment>
<keyword evidence="4" id="KW-0456">Lyase</keyword>
<dbReference type="SUPFAM" id="SSF51316">
    <property type="entry name" value="Mss4-like"/>
    <property type="match status" value="1"/>
</dbReference>
<evidence type="ECO:0000256" key="4">
    <source>
        <dbReference type="ARBA" id="ARBA00023239"/>
    </source>
</evidence>
<dbReference type="AlphaFoldDB" id="A0A3M7CUL6"/>
<dbReference type="Gene3D" id="3.90.1590.10">
    <property type="entry name" value="glutathione-dependent formaldehyde- activating enzyme (gfa)"/>
    <property type="match status" value="1"/>
</dbReference>
<protein>
    <recommendedName>
        <fullName evidence="6">CENP-V/GFA domain-containing protein</fullName>
    </recommendedName>
</protein>
<keyword evidence="3" id="KW-0862">Zinc</keyword>
<dbReference type="GO" id="GO:0046872">
    <property type="term" value="F:metal ion binding"/>
    <property type="evidence" value="ECO:0007669"/>
    <property type="project" value="UniProtKB-KW"/>
</dbReference>
<dbReference type="VEuPathDB" id="FungiDB:BTJ68_07010"/>
<dbReference type="InterPro" id="IPR011057">
    <property type="entry name" value="Mss4-like_sf"/>
</dbReference>
<evidence type="ECO:0000259" key="6">
    <source>
        <dbReference type="PROSITE" id="PS51891"/>
    </source>
</evidence>
<dbReference type="PROSITE" id="PS51891">
    <property type="entry name" value="CENP_V_GFA"/>
    <property type="match status" value="1"/>
</dbReference>
<feature type="domain" description="CENP-V/GFA" evidence="6">
    <location>
        <begin position="21"/>
        <end position="144"/>
    </location>
</feature>
<name>A0A3M7CUL6_HORWE</name>
<comment type="caution">
    <text evidence="7">The sequence shown here is derived from an EMBL/GenBank/DDBJ whole genome shotgun (WGS) entry which is preliminary data.</text>
</comment>
<dbReference type="PANTHER" id="PTHR33337:SF43">
    <property type="entry name" value="CENP-V_GFA DOMAIN-CONTAINING PROTEIN"/>
    <property type="match status" value="1"/>
</dbReference>